<evidence type="ECO:0000256" key="6">
    <source>
        <dbReference type="SAM" id="Phobius"/>
    </source>
</evidence>
<evidence type="ECO:0000256" key="2">
    <source>
        <dbReference type="ARBA" id="ARBA00022475"/>
    </source>
</evidence>
<evidence type="ECO:0000256" key="3">
    <source>
        <dbReference type="ARBA" id="ARBA00022692"/>
    </source>
</evidence>
<evidence type="ECO:0000313" key="9">
    <source>
        <dbReference type="Proteomes" id="UP000622707"/>
    </source>
</evidence>
<keyword evidence="2" id="KW-1003">Cell membrane</keyword>
<feature type="transmembrane region" description="Helical" evidence="6">
    <location>
        <begin position="48"/>
        <end position="70"/>
    </location>
</feature>
<dbReference type="InterPro" id="IPR032816">
    <property type="entry name" value="VTT_dom"/>
</dbReference>
<dbReference type="Proteomes" id="UP000622707">
    <property type="component" value="Unassembled WGS sequence"/>
</dbReference>
<dbReference type="PANTHER" id="PTHR42709:SF6">
    <property type="entry name" value="UNDECAPRENYL PHOSPHATE TRANSPORTER A"/>
    <property type="match status" value="1"/>
</dbReference>
<dbReference type="PANTHER" id="PTHR42709">
    <property type="entry name" value="ALKALINE PHOSPHATASE LIKE PROTEIN"/>
    <property type="match status" value="1"/>
</dbReference>
<evidence type="ECO:0000313" key="8">
    <source>
        <dbReference type="EMBL" id="MBL0427498.1"/>
    </source>
</evidence>
<name>A0ABS1JTD0_9BURK</name>
<keyword evidence="4 6" id="KW-1133">Transmembrane helix</keyword>
<reference evidence="8 9" key="1">
    <citation type="journal article" date="2017" name="Int. J. Syst. Evol. Microbiol.">
        <title>Ramlibacter alkalitolerans sp. nov., alkali-tolerant bacterium isolated from soil of ginseng.</title>
        <authorList>
            <person name="Lee D.H."/>
            <person name="Cha C.J."/>
        </authorList>
    </citation>
    <scope>NUCLEOTIDE SEQUENCE [LARGE SCALE GENOMIC DNA]</scope>
    <source>
        <strain evidence="8 9">KACC 19305</strain>
    </source>
</reference>
<feature type="domain" description="VTT" evidence="7">
    <location>
        <begin position="30"/>
        <end position="149"/>
    </location>
</feature>
<sequence length="222" mass="23280">MHALTALFEEHGHLAVFLGVLFEQMGAPVPALPFLLLAGARSTGDVGITLQFLLLASSASVVADLAWFAVGRRHAETVLGRLCRGSTAPHRCRACGQTRFARWGSAAVLLAKFVPGLTTVARPLAGALGMPARTFLALDLVGTLVWATGGIGSGILFDQEIAQVLLGLERAEEMIVRCSLLAVALYGAGRAGRALLRRARVGAAEPGPGRHAGPRARRHHSA</sequence>
<evidence type="ECO:0000256" key="4">
    <source>
        <dbReference type="ARBA" id="ARBA00022989"/>
    </source>
</evidence>
<keyword evidence="3 6" id="KW-0812">Transmembrane</keyword>
<evidence type="ECO:0000259" key="7">
    <source>
        <dbReference type="Pfam" id="PF09335"/>
    </source>
</evidence>
<protein>
    <submittedName>
        <fullName evidence="8">DedA family protein</fullName>
    </submittedName>
</protein>
<dbReference type="RefSeq" id="WP_201692131.1">
    <property type="nucleotide sequence ID" value="NZ_JAEQND010000012.1"/>
</dbReference>
<gene>
    <name evidence="8" type="ORF">JI746_20460</name>
</gene>
<dbReference type="InterPro" id="IPR051311">
    <property type="entry name" value="DedA_domain"/>
</dbReference>
<dbReference type="EMBL" id="JAEQND010000012">
    <property type="protein sequence ID" value="MBL0427498.1"/>
    <property type="molecule type" value="Genomic_DNA"/>
</dbReference>
<organism evidence="8 9">
    <name type="scientific">Ramlibacter alkalitolerans</name>
    <dbReference type="NCBI Taxonomy" id="2039631"/>
    <lineage>
        <taxon>Bacteria</taxon>
        <taxon>Pseudomonadati</taxon>
        <taxon>Pseudomonadota</taxon>
        <taxon>Betaproteobacteria</taxon>
        <taxon>Burkholderiales</taxon>
        <taxon>Comamonadaceae</taxon>
        <taxon>Ramlibacter</taxon>
    </lineage>
</organism>
<feature type="transmembrane region" description="Helical" evidence="6">
    <location>
        <begin position="12"/>
        <end position="36"/>
    </location>
</feature>
<keyword evidence="5 6" id="KW-0472">Membrane</keyword>
<dbReference type="Pfam" id="PF09335">
    <property type="entry name" value="VTT_dom"/>
    <property type="match status" value="1"/>
</dbReference>
<evidence type="ECO:0000256" key="1">
    <source>
        <dbReference type="ARBA" id="ARBA00004651"/>
    </source>
</evidence>
<comment type="subcellular location">
    <subcellularLocation>
        <location evidence="1">Cell membrane</location>
        <topology evidence="1">Multi-pass membrane protein</topology>
    </subcellularLocation>
</comment>
<accession>A0ABS1JTD0</accession>
<evidence type="ECO:0000256" key="5">
    <source>
        <dbReference type="ARBA" id="ARBA00023136"/>
    </source>
</evidence>
<proteinExistence type="predicted"/>
<keyword evidence="9" id="KW-1185">Reference proteome</keyword>
<comment type="caution">
    <text evidence="8">The sequence shown here is derived from an EMBL/GenBank/DDBJ whole genome shotgun (WGS) entry which is preliminary data.</text>
</comment>